<accession>A0A0S3QR70</accession>
<dbReference type="Gene3D" id="3.40.50.620">
    <property type="entry name" value="HUPs"/>
    <property type="match status" value="1"/>
</dbReference>
<dbReference type="GO" id="GO:0005737">
    <property type="term" value="C:cytoplasm"/>
    <property type="evidence" value="ECO:0007669"/>
    <property type="project" value="UniProtKB-SubCell"/>
</dbReference>
<keyword evidence="2" id="KW-0963">Cytoplasm</keyword>
<evidence type="ECO:0000259" key="3">
    <source>
        <dbReference type="Pfam" id="PF00582"/>
    </source>
</evidence>
<evidence type="ECO:0000313" key="5">
    <source>
        <dbReference type="Proteomes" id="UP000063234"/>
    </source>
</evidence>
<dbReference type="STRING" id="1298851.TST_0021"/>
<dbReference type="OrthoDB" id="11973at2"/>
<evidence type="ECO:0000256" key="2">
    <source>
        <dbReference type="PIRNR" id="PIRNR006276"/>
    </source>
</evidence>
<sequence length="157" mass="17399">MFNRILAAIDFSEPITEKVLKTSAELAKLCNAQLFILNVVEKEIPLLISEGLLVPSTDLEVIEKIFDRVTEEALKKLNQKANELKESYGIDVTVIVEAGEPFDTILDKAEEVDVDLIVVGSHSKGGIERLLLGSVSEKVARKAKTNVLIVRLEKEKK</sequence>
<dbReference type="PANTHER" id="PTHR46268">
    <property type="entry name" value="STRESS RESPONSE PROTEIN NHAX"/>
    <property type="match status" value="1"/>
</dbReference>
<reference evidence="5" key="1">
    <citation type="journal article" date="2018" name="Science">
        <title>A primordial and reversible TCA cycle in a facultatively chemolithoautotrophic thermophile.</title>
        <authorList>
            <person name="Nunoura T."/>
            <person name="Chikaraishi Y."/>
            <person name="Izaki R."/>
            <person name="Suwa T."/>
            <person name="Sato T."/>
            <person name="Harada T."/>
            <person name="Mori K."/>
            <person name="Kato Y."/>
            <person name="Miyazaki M."/>
            <person name="Shimamura S."/>
            <person name="Yanagawa K."/>
            <person name="Shuto A."/>
            <person name="Ohkouchi N."/>
            <person name="Fujita N."/>
            <person name="Takaki Y."/>
            <person name="Atomi H."/>
            <person name="Takai K."/>
        </authorList>
    </citation>
    <scope>NUCLEOTIDE SEQUENCE [LARGE SCALE GENOMIC DNA]</scope>
    <source>
        <strain evidence="5">DSM 17441 / JCM 13301 / NBRC 103674 / ABI70S6</strain>
    </source>
</reference>
<dbReference type="PRINTS" id="PR01438">
    <property type="entry name" value="UNVRSLSTRESS"/>
</dbReference>
<dbReference type="AlphaFoldDB" id="A0A0S3QR70"/>
<feature type="domain" description="UspA" evidence="3">
    <location>
        <begin position="1"/>
        <end position="151"/>
    </location>
</feature>
<proteinExistence type="inferred from homology"/>
<gene>
    <name evidence="4" type="ORF">TST_0021</name>
</gene>
<dbReference type="RefSeq" id="WP_068548494.1">
    <property type="nucleotide sequence ID" value="NZ_AP013035.1"/>
</dbReference>
<dbReference type="InterPro" id="IPR014729">
    <property type="entry name" value="Rossmann-like_a/b/a_fold"/>
</dbReference>
<name>A0A0S3QR70_THET7</name>
<dbReference type="InterPro" id="IPR006016">
    <property type="entry name" value="UspA"/>
</dbReference>
<dbReference type="Pfam" id="PF00582">
    <property type="entry name" value="Usp"/>
    <property type="match status" value="1"/>
</dbReference>
<dbReference type="PANTHER" id="PTHR46268:SF6">
    <property type="entry name" value="UNIVERSAL STRESS PROTEIN UP12"/>
    <property type="match status" value="1"/>
</dbReference>
<protein>
    <recommendedName>
        <fullName evidence="2">Universal stress protein</fullName>
    </recommendedName>
</protein>
<keyword evidence="5" id="KW-1185">Reference proteome</keyword>
<dbReference type="KEGG" id="ttk:TST_0021"/>
<comment type="similarity">
    <text evidence="1 2">Belongs to the universal stress protein A family.</text>
</comment>
<dbReference type="SUPFAM" id="SSF52402">
    <property type="entry name" value="Adenine nucleotide alpha hydrolases-like"/>
    <property type="match status" value="1"/>
</dbReference>
<comment type="subcellular location">
    <subcellularLocation>
        <location evidence="2">Cytoplasm</location>
    </subcellularLocation>
</comment>
<evidence type="ECO:0000313" key="4">
    <source>
        <dbReference type="EMBL" id="BAT70832.1"/>
    </source>
</evidence>
<organism evidence="4 5">
    <name type="scientific">Thermosulfidibacter takaii (strain DSM 17441 / JCM 13301 / NBRC 103674 / ABI70S6)</name>
    <dbReference type="NCBI Taxonomy" id="1298851"/>
    <lineage>
        <taxon>Bacteria</taxon>
        <taxon>Pseudomonadati</taxon>
        <taxon>Thermosulfidibacterota</taxon>
        <taxon>Thermosulfidibacteria</taxon>
        <taxon>Thermosulfidibacterales</taxon>
        <taxon>Thermosulfidibacteraceae</taxon>
    </lineage>
</organism>
<dbReference type="Proteomes" id="UP000063234">
    <property type="component" value="Chromosome"/>
</dbReference>
<evidence type="ECO:0000256" key="1">
    <source>
        <dbReference type="ARBA" id="ARBA00008791"/>
    </source>
</evidence>
<dbReference type="EMBL" id="AP013035">
    <property type="protein sequence ID" value="BAT70832.1"/>
    <property type="molecule type" value="Genomic_DNA"/>
</dbReference>
<dbReference type="InterPro" id="IPR006015">
    <property type="entry name" value="Universal_stress_UspA"/>
</dbReference>
<dbReference type="PIRSF" id="PIRSF006276">
    <property type="entry name" value="UspA"/>
    <property type="match status" value="1"/>
</dbReference>
<dbReference type="CDD" id="cd00293">
    <property type="entry name" value="USP-like"/>
    <property type="match status" value="1"/>
</dbReference>